<evidence type="ECO:0000313" key="2">
    <source>
        <dbReference type="Proteomes" id="UP000264313"/>
    </source>
</evidence>
<name>A0A351RD18_9PROT</name>
<dbReference type="EMBL" id="DNAA01000249">
    <property type="protein sequence ID" value="HBA09939.1"/>
    <property type="molecule type" value="Genomic_DNA"/>
</dbReference>
<evidence type="ECO:0000313" key="1">
    <source>
        <dbReference type="EMBL" id="HBA09939.1"/>
    </source>
</evidence>
<accession>A0A351RD18</accession>
<proteinExistence type="predicted"/>
<comment type="caution">
    <text evidence="1">The sequence shown here is derived from an EMBL/GenBank/DDBJ whole genome shotgun (WGS) entry which is preliminary data.</text>
</comment>
<dbReference type="AlphaFoldDB" id="A0A351RD18"/>
<dbReference type="Proteomes" id="UP000264313">
    <property type="component" value="Unassembled WGS sequence"/>
</dbReference>
<organism evidence="1 2">
    <name type="scientific">Methylotenera mobilis</name>
    <dbReference type="NCBI Taxonomy" id="359408"/>
    <lineage>
        <taxon>Bacteria</taxon>
        <taxon>Pseudomonadati</taxon>
        <taxon>Pseudomonadota</taxon>
        <taxon>Betaproteobacteria</taxon>
        <taxon>Nitrosomonadales</taxon>
        <taxon>Methylophilaceae</taxon>
        <taxon>Methylotenera</taxon>
    </lineage>
</organism>
<protein>
    <submittedName>
        <fullName evidence="1">Uncharacterized protein</fullName>
    </submittedName>
</protein>
<sequence>MENKTDTPAGKSSTGGMTNQMLIDIQHNIESKVSPENKQRYNKTVLAAETLMFDPKTHQNMELVKNPASQQNLVETVSKGVSGLMWLLYQQSKKSLPAEVLVFAGTTTICKVLDFAERGLKLSVTPEIISQTTKRTTDKLFEQMGITPEQLKAAIAQGKQEIEDYQTHQEYVGNKMQAVKSKGTAPNKPVKRGK</sequence>
<gene>
    <name evidence="1" type="ORF">DCW48_10650</name>
</gene>
<reference evidence="1 2" key="1">
    <citation type="journal article" date="2018" name="Nat. Biotechnol.">
        <title>A standardized bacterial taxonomy based on genome phylogeny substantially revises the tree of life.</title>
        <authorList>
            <person name="Parks D.H."/>
            <person name="Chuvochina M."/>
            <person name="Waite D.W."/>
            <person name="Rinke C."/>
            <person name="Skarshewski A."/>
            <person name="Chaumeil P.A."/>
            <person name="Hugenholtz P."/>
        </authorList>
    </citation>
    <scope>NUCLEOTIDE SEQUENCE [LARGE SCALE GENOMIC DNA]</scope>
    <source>
        <strain evidence="1">UBA9958</strain>
    </source>
</reference>